<dbReference type="EMBL" id="SLVM01000011">
    <property type="protein sequence ID" value="TCM84613.1"/>
    <property type="molecule type" value="Genomic_DNA"/>
</dbReference>
<keyword evidence="1" id="KW-0472">Membrane</keyword>
<organism evidence="2 3">
    <name type="scientific">Rhodovulum steppense</name>
    <dbReference type="NCBI Taxonomy" id="540251"/>
    <lineage>
        <taxon>Bacteria</taxon>
        <taxon>Pseudomonadati</taxon>
        <taxon>Pseudomonadota</taxon>
        <taxon>Alphaproteobacteria</taxon>
        <taxon>Rhodobacterales</taxon>
        <taxon>Paracoccaceae</taxon>
        <taxon>Rhodovulum</taxon>
    </lineage>
</organism>
<dbReference type="RefSeq" id="WP_132694854.1">
    <property type="nucleotide sequence ID" value="NZ_SLVM01000011.1"/>
</dbReference>
<proteinExistence type="predicted"/>
<keyword evidence="1" id="KW-0812">Transmembrane</keyword>
<evidence type="ECO:0008006" key="4">
    <source>
        <dbReference type="Google" id="ProtNLM"/>
    </source>
</evidence>
<gene>
    <name evidence="2" type="ORF">EV216_11195</name>
</gene>
<name>A0A4R1YV06_9RHOB</name>
<protein>
    <recommendedName>
        <fullName evidence="4">50S ribosomal protein L35</fullName>
    </recommendedName>
</protein>
<dbReference type="Proteomes" id="UP000295277">
    <property type="component" value="Unassembled WGS sequence"/>
</dbReference>
<dbReference type="OrthoDB" id="7875801at2"/>
<evidence type="ECO:0000256" key="1">
    <source>
        <dbReference type="SAM" id="Phobius"/>
    </source>
</evidence>
<keyword evidence="3" id="KW-1185">Reference proteome</keyword>
<feature type="transmembrane region" description="Helical" evidence="1">
    <location>
        <begin position="6"/>
        <end position="26"/>
    </location>
</feature>
<evidence type="ECO:0000313" key="2">
    <source>
        <dbReference type="EMBL" id="TCM84613.1"/>
    </source>
</evidence>
<evidence type="ECO:0000313" key="3">
    <source>
        <dbReference type="Proteomes" id="UP000295277"/>
    </source>
</evidence>
<sequence>MQADLYLVIGSIVGLLAVPALLSAFAHGHAPRAGAIMVLISGGLIALAVMQNPRGYTVEQLPAVFARVIDHYIK</sequence>
<reference evidence="2 3" key="1">
    <citation type="submission" date="2019-03" db="EMBL/GenBank/DDBJ databases">
        <title>Genomic Encyclopedia of Type Strains, Phase IV (KMG-IV): sequencing the most valuable type-strain genomes for metagenomic binning, comparative biology and taxonomic classification.</title>
        <authorList>
            <person name="Goeker M."/>
        </authorList>
    </citation>
    <scope>NUCLEOTIDE SEQUENCE [LARGE SCALE GENOMIC DNA]</scope>
    <source>
        <strain evidence="2 3">DSM 21153</strain>
    </source>
</reference>
<comment type="caution">
    <text evidence="2">The sequence shown here is derived from an EMBL/GenBank/DDBJ whole genome shotgun (WGS) entry which is preliminary data.</text>
</comment>
<keyword evidence="1" id="KW-1133">Transmembrane helix</keyword>
<accession>A0A4R1YV06</accession>
<dbReference type="AlphaFoldDB" id="A0A4R1YV06"/>
<feature type="transmembrane region" description="Helical" evidence="1">
    <location>
        <begin position="33"/>
        <end position="50"/>
    </location>
</feature>